<sequence>MDATPIPGLKAPYNFFGILTSKIVNTLLIFEEKIKKSNHTFWFSHYPTSTVITNSFNLRELVGRSGFFYLCGHLHTMAGMCDKMYTLQPQGYFELELADWKFNRGLRIVAVDHDLVSFQDFHLMPQKLDDSWPLGIITNPKNARFLLPSKEPTHTIANSTHIRILAWSNSKIRKVTVFLNDNFLGLANKKSKSLYVLAWEPKALDSKLEHTIKVLIEDEAGKSRELSQIISVDGLPRWSLDFLSTFILATNFHEAFRTLLLIVWVFEFMLLLIPRYLVKSVDISWSMISSKTCLVRGIWRLSTCDVLFYSKLIELCFEICGPIFFAKLIDNNTAIIFPFGALVNRRFHQLGITIVDQISYSLLYKWPMHFVALYLLGKQVTPHAQVTFKSETSEIDPYSSSDSGNEEAIIDATARETPPVYIAHYFGGIYVLLDLYYYWLLLLVLISKNIYNALLPHNNRQAIMTAPEKTYFKSSAKPRKIHSIPVSAFGGLWHPQCFVCVKCNTCLVGCDYQDYEKKPYCVDCYTRFLSPICAACNSVILDKCAVALGKPWHPEHLCCVRCGALITENVSLVSVEDNPYCQPCYMEEFAVRCAGCKKVIDGECITAMSKNWHPGCFVCTQCSIRLRGRSFYEYMGSPLCEMDYAKTTSRICSHCDQPITDRCVNAMKKRFHENCFKCTYCNKPLKTGIFKEHTGNQYCHQCYSRLFN</sequence>
<dbReference type="FunFam" id="2.10.110.10:FF:000009">
    <property type="entry name" value="Paxillin isoform 1"/>
    <property type="match status" value="1"/>
</dbReference>
<dbReference type="PANTHER" id="PTHR24214">
    <property type="entry name" value="PDZ AND LIM DOMAIN PROTEIN ZASP"/>
    <property type="match status" value="1"/>
</dbReference>
<dbReference type="SMART" id="SM00132">
    <property type="entry name" value="LIM"/>
    <property type="match status" value="4"/>
</dbReference>
<keyword evidence="5 7" id="KW-0812">Transmembrane</keyword>
<dbReference type="Proteomes" id="UP001626550">
    <property type="component" value="Unassembled WGS sequence"/>
</dbReference>
<dbReference type="PROSITE" id="PS50023">
    <property type="entry name" value="LIM_DOMAIN_2"/>
    <property type="match status" value="3"/>
</dbReference>
<keyword evidence="8" id="KW-1185">Reference proteome</keyword>
<evidence type="ECO:0000313" key="8">
    <source>
        <dbReference type="Proteomes" id="UP001626550"/>
    </source>
</evidence>
<keyword evidence="5" id="KW-0472">Membrane</keyword>
<dbReference type="Gene3D" id="2.10.110.10">
    <property type="entry name" value="Cysteine Rich Protein"/>
    <property type="match status" value="4"/>
</dbReference>
<keyword evidence="2 4" id="KW-0862">Zinc</keyword>
<dbReference type="AlphaFoldDB" id="A0ABD2QMS0"/>
<dbReference type="PANTHER" id="PTHR24214:SF61">
    <property type="entry name" value="PDZ AND LIM DOMAIN PROTEIN 3-LIKE"/>
    <property type="match status" value="1"/>
</dbReference>
<evidence type="ECO:0000313" key="7">
    <source>
        <dbReference type="EMBL" id="KAL3320735.1"/>
    </source>
</evidence>
<feature type="transmembrane region" description="Helical" evidence="5">
    <location>
        <begin position="425"/>
        <end position="446"/>
    </location>
</feature>
<dbReference type="CDD" id="cd08368">
    <property type="entry name" value="LIM"/>
    <property type="match status" value="1"/>
</dbReference>
<dbReference type="SUPFAM" id="SSF57716">
    <property type="entry name" value="Glucocorticoid receptor-like (DNA-binding domain)"/>
    <property type="match status" value="4"/>
</dbReference>
<dbReference type="Pfam" id="PF24384">
    <property type="entry name" value="Ig_TMM62"/>
    <property type="match status" value="1"/>
</dbReference>
<keyword evidence="1 4" id="KW-0479">Metal-binding</keyword>
<organism evidence="7 8">
    <name type="scientific">Cichlidogyrus casuarinus</name>
    <dbReference type="NCBI Taxonomy" id="1844966"/>
    <lineage>
        <taxon>Eukaryota</taxon>
        <taxon>Metazoa</taxon>
        <taxon>Spiralia</taxon>
        <taxon>Lophotrochozoa</taxon>
        <taxon>Platyhelminthes</taxon>
        <taxon>Monogenea</taxon>
        <taxon>Monopisthocotylea</taxon>
        <taxon>Dactylogyridea</taxon>
        <taxon>Ancyrocephalidae</taxon>
        <taxon>Cichlidogyrus</taxon>
    </lineage>
</organism>
<reference evidence="7 8" key="1">
    <citation type="submission" date="2024-11" db="EMBL/GenBank/DDBJ databases">
        <title>Adaptive evolution of stress response genes in parasites aligns with host niche diversity.</title>
        <authorList>
            <person name="Hahn C."/>
            <person name="Resl P."/>
        </authorList>
    </citation>
    <scope>NUCLEOTIDE SEQUENCE [LARGE SCALE GENOMIC DNA]</scope>
    <source>
        <strain evidence="7">EGGRZ-B1_66</strain>
        <tissue evidence="7">Body</tissue>
    </source>
</reference>
<comment type="caution">
    <text evidence="7">The sequence shown here is derived from an EMBL/GenBank/DDBJ whole genome shotgun (WGS) entry which is preliminary data.</text>
</comment>
<dbReference type="Pfam" id="PF00412">
    <property type="entry name" value="LIM"/>
    <property type="match status" value="4"/>
</dbReference>
<proteinExistence type="predicted"/>
<gene>
    <name evidence="7" type="primary">TMEM62</name>
    <name evidence="7" type="ORF">Ciccas_000572</name>
</gene>
<evidence type="ECO:0000256" key="4">
    <source>
        <dbReference type="PROSITE-ProRule" id="PRU00125"/>
    </source>
</evidence>
<dbReference type="GO" id="GO:0046872">
    <property type="term" value="F:metal ion binding"/>
    <property type="evidence" value="ECO:0007669"/>
    <property type="project" value="UniProtKB-KW"/>
</dbReference>
<accession>A0ABD2QMS0</accession>
<keyword evidence="5" id="KW-1133">Transmembrane helix</keyword>
<feature type="domain" description="LIM zinc-binding" evidence="6">
    <location>
        <begin position="531"/>
        <end position="591"/>
    </location>
</feature>
<dbReference type="CDD" id="cd09339">
    <property type="entry name" value="LIM4_Paxillin_like"/>
    <property type="match status" value="1"/>
</dbReference>
<keyword evidence="3 4" id="KW-0440">LIM domain</keyword>
<evidence type="ECO:0000256" key="5">
    <source>
        <dbReference type="SAM" id="Phobius"/>
    </source>
</evidence>
<evidence type="ECO:0000256" key="3">
    <source>
        <dbReference type="ARBA" id="ARBA00023038"/>
    </source>
</evidence>
<dbReference type="InterPro" id="IPR056229">
    <property type="entry name" value="Ig_TMM62"/>
</dbReference>
<evidence type="ECO:0000256" key="1">
    <source>
        <dbReference type="ARBA" id="ARBA00022723"/>
    </source>
</evidence>
<feature type="transmembrane region" description="Helical" evidence="5">
    <location>
        <begin position="259"/>
        <end position="278"/>
    </location>
</feature>
<name>A0ABD2QMS0_9PLAT</name>
<dbReference type="PROSITE" id="PS00478">
    <property type="entry name" value="LIM_DOMAIN_1"/>
    <property type="match status" value="2"/>
</dbReference>
<evidence type="ECO:0000256" key="2">
    <source>
        <dbReference type="ARBA" id="ARBA00022833"/>
    </source>
</evidence>
<feature type="domain" description="LIM zinc-binding" evidence="6">
    <location>
        <begin position="650"/>
        <end position="708"/>
    </location>
</feature>
<dbReference type="EMBL" id="JBJKFK010000033">
    <property type="protein sequence ID" value="KAL3320735.1"/>
    <property type="molecule type" value="Genomic_DNA"/>
</dbReference>
<evidence type="ECO:0000259" key="6">
    <source>
        <dbReference type="PROSITE" id="PS50023"/>
    </source>
</evidence>
<protein>
    <submittedName>
        <fullName evidence="7">Transmembrane protein 62</fullName>
    </submittedName>
</protein>
<feature type="domain" description="LIM zinc-binding" evidence="6">
    <location>
        <begin position="592"/>
        <end position="649"/>
    </location>
</feature>
<dbReference type="InterPro" id="IPR050604">
    <property type="entry name" value="PDZ-LIM_domain"/>
</dbReference>
<dbReference type="InterPro" id="IPR001781">
    <property type="entry name" value="Znf_LIM"/>
</dbReference>